<name>A0AAV5FU81_ELECO</name>
<protein>
    <submittedName>
        <fullName evidence="2">Uncharacterized protein</fullName>
    </submittedName>
</protein>
<reference evidence="2" key="2">
    <citation type="submission" date="2021-12" db="EMBL/GenBank/DDBJ databases">
        <title>Resequencing data analysis of finger millet.</title>
        <authorList>
            <person name="Hatakeyama M."/>
            <person name="Aluri S."/>
            <person name="Balachadran M.T."/>
            <person name="Sivarajan S.R."/>
            <person name="Poveda L."/>
            <person name="Shimizu-Inatsugi R."/>
            <person name="Schlapbach R."/>
            <person name="Sreeman S.M."/>
            <person name="Shimizu K.K."/>
        </authorList>
    </citation>
    <scope>NUCLEOTIDE SEQUENCE</scope>
</reference>
<feature type="region of interest" description="Disordered" evidence="1">
    <location>
        <begin position="107"/>
        <end position="162"/>
    </location>
</feature>
<evidence type="ECO:0000313" key="2">
    <source>
        <dbReference type="EMBL" id="GJN38301.1"/>
    </source>
</evidence>
<dbReference type="AlphaFoldDB" id="A0AAV5FU81"/>
<gene>
    <name evidence="2" type="primary">gb27330</name>
    <name evidence="2" type="ORF">PR202_gb27330</name>
</gene>
<proteinExistence type="predicted"/>
<reference evidence="2" key="1">
    <citation type="journal article" date="2018" name="DNA Res.">
        <title>Multiple hybrid de novo genome assembly of finger millet, an orphan allotetraploid crop.</title>
        <authorList>
            <person name="Hatakeyama M."/>
            <person name="Aluri S."/>
            <person name="Balachadran M.T."/>
            <person name="Sivarajan S.R."/>
            <person name="Patrignani A."/>
            <person name="Gruter S."/>
            <person name="Poveda L."/>
            <person name="Shimizu-Inatsugi R."/>
            <person name="Baeten J."/>
            <person name="Francoijs K.J."/>
            <person name="Nataraja K.N."/>
            <person name="Reddy Y.A.N."/>
            <person name="Phadnis S."/>
            <person name="Ravikumar R.L."/>
            <person name="Schlapbach R."/>
            <person name="Sreeman S.M."/>
            <person name="Shimizu K.K."/>
        </authorList>
    </citation>
    <scope>NUCLEOTIDE SEQUENCE</scope>
</reference>
<evidence type="ECO:0000256" key="1">
    <source>
        <dbReference type="SAM" id="MobiDB-lite"/>
    </source>
</evidence>
<dbReference type="Proteomes" id="UP001054889">
    <property type="component" value="Unassembled WGS sequence"/>
</dbReference>
<comment type="caution">
    <text evidence="2">The sequence shown here is derived from an EMBL/GenBank/DDBJ whole genome shotgun (WGS) entry which is preliminary data.</text>
</comment>
<feature type="compositionally biased region" description="Basic residues" evidence="1">
    <location>
        <begin position="147"/>
        <end position="160"/>
    </location>
</feature>
<accession>A0AAV5FU81</accession>
<keyword evidence="3" id="KW-1185">Reference proteome</keyword>
<dbReference type="EMBL" id="BQKI01000096">
    <property type="protein sequence ID" value="GJN38301.1"/>
    <property type="molecule type" value="Genomic_DNA"/>
</dbReference>
<organism evidence="2 3">
    <name type="scientific">Eleusine coracana subsp. coracana</name>
    <dbReference type="NCBI Taxonomy" id="191504"/>
    <lineage>
        <taxon>Eukaryota</taxon>
        <taxon>Viridiplantae</taxon>
        <taxon>Streptophyta</taxon>
        <taxon>Embryophyta</taxon>
        <taxon>Tracheophyta</taxon>
        <taxon>Spermatophyta</taxon>
        <taxon>Magnoliopsida</taxon>
        <taxon>Liliopsida</taxon>
        <taxon>Poales</taxon>
        <taxon>Poaceae</taxon>
        <taxon>PACMAD clade</taxon>
        <taxon>Chloridoideae</taxon>
        <taxon>Cynodonteae</taxon>
        <taxon>Eleusininae</taxon>
        <taxon>Eleusine</taxon>
    </lineage>
</organism>
<sequence>MVKLPIIQYSPDFKISFGSLDFTVGDSGAIGLNNYRSESTAASPMARSTSLSDIIPALIPLGSKQEDSAFGYDSTSNRSFNEDTVGSTYSYPHTVNMVDIVDPAARNQDEDPDAEEEGNPAGGLQNQPVEGGRHDDNPPVDELLVGHRCRPRGSRGSRNARRLDLGPDLEVDGVKVYHTPQNNITGVKTLLDTLMVDAHYQTPAMQKAVCSRPQQHKMLQSLSRSQVPVMYLLRVDEGAKI</sequence>
<evidence type="ECO:0000313" key="3">
    <source>
        <dbReference type="Proteomes" id="UP001054889"/>
    </source>
</evidence>